<dbReference type="PROSITE" id="PS51007">
    <property type="entry name" value="CYTC"/>
    <property type="match status" value="1"/>
</dbReference>
<dbReference type="GO" id="GO:0015093">
    <property type="term" value="F:ferrous iron transmembrane transporter activity"/>
    <property type="evidence" value="ECO:0007669"/>
    <property type="project" value="TreeGrafter"/>
</dbReference>
<feature type="transmembrane region" description="Helical" evidence="10">
    <location>
        <begin position="568"/>
        <end position="590"/>
    </location>
</feature>
<dbReference type="PANTHER" id="PTHR31632:SF2">
    <property type="entry name" value="PLASMA MEMBRANE IRON PERMEASE"/>
    <property type="match status" value="1"/>
</dbReference>
<dbReference type="PATRIC" id="fig|1769779.3.peg.1474"/>
<keyword evidence="3 9" id="KW-0349">Heme</keyword>
<keyword evidence="5 9" id="KW-0479">Metal-binding</keyword>
<evidence type="ECO:0000256" key="6">
    <source>
        <dbReference type="ARBA" id="ARBA00022989"/>
    </source>
</evidence>
<feature type="chain" id="PRO_5008895501" evidence="11">
    <location>
        <begin position="26"/>
        <end position="647"/>
    </location>
</feature>
<dbReference type="InterPro" id="IPR009056">
    <property type="entry name" value="Cyt_c-like_dom"/>
</dbReference>
<dbReference type="GO" id="GO:0046872">
    <property type="term" value="F:metal ion binding"/>
    <property type="evidence" value="ECO:0007669"/>
    <property type="project" value="UniProtKB-KW"/>
</dbReference>
<evidence type="ECO:0000256" key="7">
    <source>
        <dbReference type="ARBA" id="ARBA00023004"/>
    </source>
</evidence>
<accession>A0A1C9W6Y0</accession>
<feature type="transmembrane region" description="Helical" evidence="10">
    <location>
        <begin position="495"/>
        <end position="516"/>
    </location>
</feature>
<evidence type="ECO:0000256" key="5">
    <source>
        <dbReference type="ARBA" id="ARBA00022723"/>
    </source>
</evidence>
<dbReference type="Gene3D" id="1.10.760.10">
    <property type="entry name" value="Cytochrome c-like domain"/>
    <property type="match status" value="1"/>
</dbReference>
<evidence type="ECO:0000313" key="13">
    <source>
        <dbReference type="EMBL" id="AOS96914.1"/>
    </source>
</evidence>
<evidence type="ECO:0000256" key="4">
    <source>
        <dbReference type="ARBA" id="ARBA00022692"/>
    </source>
</evidence>
<keyword evidence="6 10" id="KW-1133">Transmembrane helix</keyword>
<feature type="transmembrane region" description="Helical" evidence="10">
    <location>
        <begin position="384"/>
        <end position="412"/>
    </location>
</feature>
<gene>
    <name evidence="13" type="primary">efeU_2</name>
    <name evidence="13" type="ORF">AUP74_01476</name>
</gene>
<dbReference type="InterPro" id="IPR004923">
    <property type="entry name" value="FTR1/Fip1/EfeU"/>
</dbReference>
<evidence type="ECO:0000256" key="3">
    <source>
        <dbReference type="ARBA" id="ARBA00022617"/>
    </source>
</evidence>
<feature type="transmembrane region" description="Helical" evidence="10">
    <location>
        <begin position="610"/>
        <end position="634"/>
    </location>
</feature>
<keyword evidence="14" id="KW-1185">Reference proteome</keyword>
<evidence type="ECO:0000256" key="1">
    <source>
        <dbReference type="ARBA" id="ARBA00004141"/>
    </source>
</evidence>
<dbReference type="GO" id="GO:0009055">
    <property type="term" value="F:electron transfer activity"/>
    <property type="evidence" value="ECO:0007669"/>
    <property type="project" value="InterPro"/>
</dbReference>
<dbReference type="AlphaFoldDB" id="A0A1C9W6Y0"/>
<evidence type="ECO:0000256" key="10">
    <source>
        <dbReference type="SAM" id="Phobius"/>
    </source>
</evidence>
<name>A0A1C9W6Y0_9GAMM</name>
<evidence type="ECO:0000256" key="2">
    <source>
        <dbReference type="ARBA" id="ARBA00008333"/>
    </source>
</evidence>
<evidence type="ECO:0000259" key="12">
    <source>
        <dbReference type="PROSITE" id="PS51007"/>
    </source>
</evidence>
<dbReference type="PANTHER" id="PTHR31632">
    <property type="entry name" value="IRON TRANSPORTER FTH1"/>
    <property type="match status" value="1"/>
</dbReference>
<dbReference type="Pfam" id="PF03239">
    <property type="entry name" value="FTR1"/>
    <property type="match status" value="1"/>
</dbReference>
<protein>
    <submittedName>
        <fullName evidence="13">Ferrous iron permease EfeU</fullName>
    </submittedName>
</protein>
<dbReference type="SUPFAM" id="SSF46626">
    <property type="entry name" value="Cytochrome c"/>
    <property type="match status" value="1"/>
</dbReference>
<keyword evidence="8 10" id="KW-0472">Membrane</keyword>
<sequence precursor="true">MRPFTFMRHSVPLILTLLMSCQAFAAGSEQAVTPQEMRQLMQVAEYIGVDYSEAVAEGEIINAGEYEEMEEFSQLLLDTSARLGKSTAADAIRTEARALQAAIQSKSALTVIKGHTARLRHELLSLAPALSLPQSLLEEKTVAALYQDNCAACHGEAGMGDGPLAAQLDPPPINFHDRERAENRSLLGLYDAISEGLEGTSMGAFLQLSEQQRWSLAFYVGGMAFDEAPAAGDNAVPLSLEELVMFSPQVLQENKPELAAEAIAALRADPTPLFKAQAQSGAGPIDYARTQLQSSLTAYQQGDYAAARTQAISAYLDGFELAESALDSHSPALRQSIERDLLAIRGMLNKESAPAVVEAQVSAVLERLAEAEEILAGETLSGTAVFVASLLILLREGLEALLVVIALTTILIKTGRNDAVRYVHLGWIGAFAAGLLTWLAAQHLVTISGASREIMEGVAAMLAAAVLFYVGFWMHSKTHADHWQQYIRERINRSLSSGALWGIAGLAFIAVYREIFETILFYQALATQTGTGQASALWGGFAAAVALLAVFGWAMVRYSARLPIGKFFSVTTVILLGLSFVLAGKAVAALQEAALIPITALPVSFSFDWLGIYPTWQGIALQLAILAAAAWLWFGGRKPVPTDSAPA</sequence>
<proteinExistence type="inferred from homology"/>
<feature type="domain" description="Cytochrome c" evidence="12">
    <location>
        <begin position="137"/>
        <end position="320"/>
    </location>
</feature>
<feature type="transmembrane region" description="Helical" evidence="10">
    <location>
        <begin position="424"/>
        <end position="445"/>
    </location>
</feature>
<dbReference type="STRING" id="1769779.AUP74_01476"/>
<organism evidence="13 14">
    <name type="scientific">Microbulbifer aggregans</name>
    <dbReference type="NCBI Taxonomy" id="1769779"/>
    <lineage>
        <taxon>Bacteria</taxon>
        <taxon>Pseudomonadati</taxon>
        <taxon>Pseudomonadota</taxon>
        <taxon>Gammaproteobacteria</taxon>
        <taxon>Cellvibrionales</taxon>
        <taxon>Microbulbiferaceae</taxon>
        <taxon>Microbulbifer</taxon>
    </lineage>
</organism>
<keyword evidence="7 9" id="KW-0408">Iron</keyword>
<keyword evidence="4 10" id="KW-0812">Transmembrane</keyword>
<dbReference type="PROSITE" id="PS51257">
    <property type="entry name" value="PROKAR_LIPOPROTEIN"/>
    <property type="match status" value="1"/>
</dbReference>
<keyword evidence="11" id="KW-0732">Signal</keyword>
<evidence type="ECO:0000256" key="8">
    <source>
        <dbReference type="ARBA" id="ARBA00023136"/>
    </source>
</evidence>
<feature type="signal peptide" evidence="11">
    <location>
        <begin position="1"/>
        <end position="25"/>
    </location>
</feature>
<evidence type="ECO:0000313" key="14">
    <source>
        <dbReference type="Proteomes" id="UP000095672"/>
    </source>
</evidence>
<dbReference type="KEGG" id="micc:AUP74_01476"/>
<evidence type="ECO:0000256" key="9">
    <source>
        <dbReference type="PROSITE-ProRule" id="PRU00433"/>
    </source>
</evidence>
<dbReference type="Pfam" id="PF00034">
    <property type="entry name" value="Cytochrom_C"/>
    <property type="match status" value="1"/>
</dbReference>
<comment type="subcellular location">
    <subcellularLocation>
        <location evidence="1">Membrane</location>
        <topology evidence="1">Multi-pass membrane protein</topology>
    </subcellularLocation>
</comment>
<dbReference type="GO" id="GO:0033573">
    <property type="term" value="C:high-affinity iron permease complex"/>
    <property type="evidence" value="ECO:0007669"/>
    <property type="project" value="InterPro"/>
</dbReference>
<dbReference type="InterPro" id="IPR036909">
    <property type="entry name" value="Cyt_c-like_dom_sf"/>
</dbReference>
<comment type="similarity">
    <text evidence="2">Belongs to the oxidase-dependent Fe transporter (OFeT) (TC 9.A.10.1) family.</text>
</comment>
<dbReference type="OrthoDB" id="9779283at2"/>
<evidence type="ECO:0000256" key="11">
    <source>
        <dbReference type="SAM" id="SignalP"/>
    </source>
</evidence>
<dbReference type="Proteomes" id="UP000095672">
    <property type="component" value="Chromosome"/>
</dbReference>
<feature type="transmembrane region" description="Helical" evidence="10">
    <location>
        <begin position="457"/>
        <end position="474"/>
    </location>
</feature>
<reference evidence="14" key="1">
    <citation type="submission" date="2016-01" db="EMBL/GenBank/DDBJ databases">
        <title>Complete genome sequence of Microbulbifer sp. CCB-MM1, a halophile isolated from Matang Mangrove Forest, Perak.</title>
        <authorList>
            <person name="Moh T.H."/>
            <person name="Dinesh B."/>
            <person name="Lau N.-S."/>
            <person name="Go F."/>
            <person name="Alexander Chong S.-C."/>
        </authorList>
    </citation>
    <scope>NUCLEOTIDE SEQUENCE [LARGE SCALE GENOMIC DNA]</scope>
    <source>
        <strain evidence="14">CCB-MM1</strain>
    </source>
</reference>
<dbReference type="GO" id="GO:0020037">
    <property type="term" value="F:heme binding"/>
    <property type="evidence" value="ECO:0007669"/>
    <property type="project" value="InterPro"/>
</dbReference>
<dbReference type="RefSeq" id="WP_069946995.1">
    <property type="nucleotide sequence ID" value="NZ_CP014143.1"/>
</dbReference>
<dbReference type="EMBL" id="CP014143">
    <property type="protein sequence ID" value="AOS96914.1"/>
    <property type="molecule type" value="Genomic_DNA"/>
</dbReference>
<feature type="transmembrane region" description="Helical" evidence="10">
    <location>
        <begin position="536"/>
        <end position="556"/>
    </location>
</feature>